<evidence type="ECO:0000313" key="1">
    <source>
        <dbReference type="EMBL" id="QFR56564.1"/>
    </source>
</evidence>
<sequence length="66" mass="7948">MIDEQMLREALEAYLKGCRLRVNFHESHVYYEDSYLEVTLESPEGEVLVEGKETLPQWERSRRSDW</sequence>
<proteinExistence type="predicted"/>
<protein>
    <submittedName>
        <fullName evidence="1">Uncharacterized protein</fullName>
    </submittedName>
</protein>
<organism evidence="1 2">
    <name type="scientific">Stenotrophomonas phage Mendera</name>
    <dbReference type="NCBI Taxonomy" id="2650877"/>
    <lineage>
        <taxon>Viruses</taxon>
        <taxon>Duplodnaviria</taxon>
        <taxon>Heunggongvirae</taxon>
        <taxon>Uroviricota</taxon>
        <taxon>Caudoviricetes</taxon>
        <taxon>Menderavirus</taxon>
        <taxon>Menderavirus mendera</taxon>
    </lineage>
</organism>
<name>A0A5P8PIQ9_9CAUD</name>
<dbReference type="EMBL" id="MN098328">
    <property type="protein sequence ID" value="QFR56564.1"/>
    <property type="molecule type" value="Genomic_DNA"/>
</dbReference>
<evidence type="ECO:0000313" key="2">
    <source>
        <dbReference type="Proteomes" id="UP000326601"/>
    </source>
</evidence>
<accession>A0A5P8PIQ9</accession>
<reference evidence="2" key="1">
    <citation type="submission" date="2019-06" db="EMBL/GenBank/DDBJ databases">
        <title>Complete genome sequence of Stenotrophomonas phage Mendera.</title>
        <authorList>
            <person name="Garza K."/>
            <person name="Newkirk H."/>
            <person name="Moreland R."/>
            <person name="Liu M."/>
            <person name="Ramsey J."/>
            <person name="Gonzalez C.F."/>
            <person name="Leavitt J."/>
        </authorList>
    </citation>
    <scope>NUCLEOTIDE SEQUENCE [LARGE SCALE GENOMIC DNA]</scope>
</reference>
<keyword evidence="2" id="KW-1185">Reference proteome</keyword>
<dbReference type="Proteomes" id="UP000326601">
    <property type="component" value="Segment"/>
</dbReference>
<gene>
    <name evidence="1" type="ORF">CPT_Mendera_015</name>
</gene>